<reference evidence="1" key="1">
    <citation type="submission" date="2019-10" db="EMBL/GenBank/DDBJ databases">
        <title>Draft genome sequece of Microseira wollei NIES-4236.</title>
        <authorList>
            <person name="Yamaguchi H."/>
            <person name="Suzuki S."/>
            <person name="Kawachi M."/>
        </authorList>
    </citation>
    <scope>NUCLEOTIDE SEQUENCE</scope>
    <source>
        <strain evidence="1">NIES-4236</strain>
    </source>
</reference>
<proteinExistence type="predicted"/>
<organism evidence="1 2">
    <name type="scientific">Microseira wollei NIES-4236</name>
    <dbReference type="NCBI Taxonomy" id="2530354"/>
    <lineage>
        <taxon>Bacteria</taxon>
        <taxon>Bacillati</taxon>
        <taxon>Cyanobacteriota</taxon>
        <taxon>Cyanophyceae</taxon>
        <taxon>Oscillatoriophycideae</taxon>
        <taxon>Aerosakkonematales</taxon>
        <taxon>Aerosakkonemataceae</taxon>
        <taxon>Microseira</taxon>
    </lineage>
</organism>
<sequence length="83" mass="8927">MILTVASYKILLTLMPPHPSRTGEDARNAIASSGLALFNTGIPRLAVFQKAALEGVPVNQVKGDSYAGIAWRCYLEVGKEILL</sequence>
<dbReference type="EMBL" id="BLAY01000192">
    <property type="protein sequence ID" value="GET42979.1"/>
    <property type="molecule type" value="Genomic_DNA"/>
</dbReference>
<dbReference type="Gene3D" id="3.40.50.300">
    <property type="entry name" value="P-loop containing nucleotide triphosphate hydrolases"/>
    <property type="match status" value="1"/>
</dbReference>
<evidence type="ECO:0000313" key="1">
    <source>
        <dbReference type="EMBL" id="GET42979.1"/>
    </source>
</evidence>
<dbReference type="RefSeq" id="WP_226591308.1">
    <property type="nucleotide sequence ID" value="NZ_BLAY01000192.1"/>
</dbReference>
<dbReference type="InterPro" id="IPR027417">
    <property type="entry name" value="P-loop_NTPase"/>
</dbReference>
<dbReference type="Proteomes" id="UP001050975">
    <property type="component" value="Unassembled WGS sequence"/>
</dbReference>
<name>A0AAV3XKH6_9CYAN</name>
<gene>
    <name evidence="1" type="ORF">MiSe_77990</name>
</gene>
<comment type="caution">
    <text evidence="1">The sequence shown here is derived from an EMBL/GenBank/DDBJ whole genome shotgun (WGS) entry which is preliminary data.</text>
</comment>
<keyword evidence="2" id="KW-1185">Reference proteome</keyword>
<dbReference type="AlphaFoldDB" id="A0AAV3XKH6"/>
<protein>
    <submittedName>
        <fullName evidence="1">Cobyrinic acid ac-diamide synthase</fullName>
    </submittedName>
</protein>
<accession>A0AAV3XKH6</accession>
<evidence type="ECO:0000313" key="2">
    <source>
        <dbReference type="Proteomes" id="UP001050975"/>
    </source>
</evidence>